<dbReference type="GO" id="GO:0016787">
    <property type="term" value="F:hydrolase activity"/>
    <property type="evidence" value="ECO:0007669"/>
    <property type="project" value="UniProtKB-UniRule"/>
</dbReference>
<evidence type="ECO:0000313" key="5">
    <source>
        <dbReference type="Proteomes" id="UP000052013"/>
    </source>
</evidence>
<accession>A0A0R1SKC0</accession>
<protein>
    <recommendedName>
        <fullName evidence="2">Phosphoesterase</fullName>
        <ecNumber evidence="2">3.1.4.-</ecNumber>
    </recommendedName>
</protein>
<evidence type="ECO:0000259" key="3">
    <source>
        <dbReference type="Pfam" id="PF12850"/>
    </source>
</evidence>
<feature type="domain" description="Calcineurin-like phosphoesterase" evidence="3">
    <location>
        <begin position="4"/>
        <end position="136"/>
    </location>
</feature>
<dbReference type="STRING" id="1423739.FC85_GL002176"/>
<dbReference type="Gene3D" id="3.60.21.10">
    <property type="match status" value="1"/>
</dbReference>
<reference evidence="4 5" key="1">
    <citation type="journal article" date="2015" name="Genome Announc.">
        <title>Expanding the biotechnology potential of lactobacilli through comparative genomics of 213 strains and associated genera.</title>
        <authorList>
            <person name="Sun Z."/>
            <person name="Harris H.M."/>
            <person name="McCann A."/>
            <person name="Guo C."/>
            <person name="Argimon S."/>
            <person name="Zhang W."/>
            <person name="Yang X."/>
            <person name="Jeffery I.B."/>
            <person name="Cooney J.C."/>
            <person name="Kagawa T.F."/>
            <person name="Liu W."/>
            <person name="Song Y."/>
            <person name="Salvetti E."/>
            <person name="Wrobel A."/>
            <person name="Rasinkangas P."/>
            <person name="Parkhill J."/>
            <person name="Rea M.C."/>
            <person name="O'Sullivan O."/>
            <person name="Ritari J."/>
            <person name="Douillard F.P."/>
            <person name="Paul Ross R."/>
            <person name="Yang R."/>
            <person name="Briner A.E."/>
            <person name="Felis G.E."/>
            <person name="de Vos W.M."/>
            <person name="Barrangou R."/>
            <person name="Klaenhammer T.R."/>
            <person name="Caufield P.W."/>
            <person name="Cui Y."/>
            <person name="Zhang H."/>
            <person name="O'Toole P.W."/>
        </authorList>
    </citation>
    <scope>NUCLEOTIDE SEQUENCE [LARGE SCALE GENOMIC DNA]</scope>
    <source>
        <strain evidence="4 5">DSM 14421</strain>
    </source>
</reference>
<keyword evidence="2" id="KW-0479">Metal-binding</keyword>
<sequence length="176" mass="19701">MGLMKIVAMSDNHGDRQIIEQIINKYEGKVDAIVHCGDSELKADDPLVSKLQIVMGNMDFEHFPESRALRIDQKNILITHGHLQNVNSGLLTLELFAQSHSADIVTFGHTHQLGVSFDKGILFVNPGSISYPRGRYASIGGTYASIITDNHDYLIQFFDRQLTPVPELKFRFSSSQ</sequence>
<dbReference type="InterPro" id="IPR024654">
    <property type="entry name" value="Calcineurin-like_PHP_lpxH"/>
</dbReference>
<dbReference type="InterPro" id="IPR029052">
    <property type="entry name" value="Metallo-depent_PP-like"/>
</dbReference>
<comment type="cofactor">
    <cofactor evidence="2">
        <name>a divalent metal cation</name>
        <dbReference type="ChEBI" id="CHEBI:60240"/>
    </cofactor>
</comment>
<name>A0A0R1SKC0_9LACO</name>
<dbReference type="AlphaFoldDB" id="A0A0R1SKC0"/>
<organism evidence="4 5">
    <name type="scientific">Lentilactobacillus diolivorans DSM 14421</name>
    <dbReference type="NCBI Taxonomy" id="1423739"/>
    <lineage>
        <taxon>Bacteria</taxon>
        <taxon>Bacillati</taxon>
        <taxon>Bacillota</taxon>
        <taxon>Bacilli</taxon>
        <taxon>Lactobacillales</taxon>
        <taxon>Lactobacillaceae</taxon>
        <taxon>Lentilactobacillus</taxon>
    </lineage>
</organism>
<dbReference type="Pfam" id="PF12850">
    <property type="entry name" value="Metallophos_2"/>
    <property type="match status" value="1"/>
</dbReference>
<dbReference type="PATRIC" id="fig|1423739.3.peg.2265"/>
<dbReference type="EC" id="3.1.4.-" evidence="2"/>
<dbReference type="InterPro" id="IPR000979">
    <property type="entry name" value="Phosphodiesterase_MJ0936/Vps29"/>
</dbReference>
<dbReference type="NCBIfam" id="TIGR00040">
    <property type="entry name" value="yfcE"/>
    <property type="match status" value="1"/>
</dbReference>
<evidence type="ECO:0000256" key="1">
    <source>
        <dbReference type="ARBA" id="ARBA00008950"/>
    </source>
</evidence>
<comment type="similarity">
    <text evidence="1 2">Belongs to the metallophosphoesterase superfamily. YfcE family.</text>
</comment>
<dbReference type="GO" id="GO:0046872">
    <property type="term" value="F:metal ion binding"/>
    <property type="evidence" value="ECO:0007669"/>
    <property type="project" value="UniProtKB-KW"/>
</dbReference>
<gene>
    <name evidence="4" type="ORF">FC85_GL002176</name>
</gene>
<comment type="caution">
    <text evidence="4">The sequence shown here is derived from an EMBL/GenBank/DDBJ whole genome shotgun (WGS) entry which is preliminary data.</text>
</comment>
<dbReference type="PANTHER" id="PTHR11124">
    <property type="entry name" value="VACUOLAR SORTING PROTEIN VPS29"/>
    <property type="match status" value="1"/>
</dbReference>
<proteinExistence type="inferred from homology"/>
<evidence type="ECO:0000256" key="2">
    <source>
        <dbReference type="RuleBase" id="RU362039"/>
    </source>
</evidence>
<dbReference type="Proteomes" id="UP000052013">
    <property type="component" value="Unassembled WGS sequence"/>
</dbReference>
<dbReference type="InterPro" id="IPR041802">
    <property type="entry name" value="MPP_YfcE"/>
</dbReference>
<dbReference type="CDD" id="cd00841">
    <property type="entry name" value="MPP_YfcE"/>
    <property type="match status" value="1"/>
</dbReference>
<dbReference type="EMBL" id="AZEY01000020">
    <property type="protein sequence ID" value="KRL68958.1"/>
    <property type="molecule type" value="Genomic_DNA"/>
</dbReference>
<evidence type="ECO:0000313" key="4">
    <source>
        <dbReference type="EMBL" id="KRL68958.1"/>
    </source>
</evidence>
<dbReference type="SUPFAM" id="SSF56300">
    <property type="entry name" value="Metallo-dependent phosphatases"/>
    <property type="match status" value="1"/>
</dbReference>